<accession>A0A4R4X3V3</accession>
<comment type="caution">
    <text evidence="2">The sequence shown here is derived from an EMBL/GenBank/DDBJ whole genome shotgun (WGS) entry which is preliminary data.</text>
</comment>
<organism evidence="2 3">
    <name type="scientific">Kribbella turkmenica</name>
    <dbReference type="NCBI Taxonomy" id="2530375"/>
    <lineage>
        <taxon>Bacteria</taxon>
        <taxon>Bacillati</taxon>
        <taxon>Actinomycetota</taxon>
        <taxon>Actinomycetes</taxon>
        <taxon>Propionibacteriales</taxon>
        <taxon>Kribbellaceae</taxon>
        <taxon>Kribbella</taxon>
    </lineage>
</organism>
<dbReference type="CDD" id="cd02440">
    <property type="entry name" value="AdoMet_MTases"/>
    <property type="match status" value="1"/>
</dbReference>
<dbReference type="Proteomes" id="UP000295172">
    <property type="component" value="Unassembled WGS sequence"/>
</dbReference>
<dbReference type="Gene3D" id="3.40.50.150">
    <property type="entry name" value="Vaccinia Virus protein VP39"/>
    <property type="match status" value="1"/>
</dbReference>
<dbReference type="InterPro" id="IPR013216">
    <property type="entry name" value="Methyltransf_11"/>
</dbReference>
<dbReference type="SUPFAM" id="SSF53335">
    <property type="entry name" value="S-adenosyl-L-methionine-dependent methyltransferases"/>
    <property type="match status" value="1"/>
</dbReference>
<dbReference type="EMBL" id="SMKR01000060">
    <property type="protein sequence ID" value="TDD24981.1"/>
    <property type="molecule type" value="Genomic_DNA"/>
</dbReference>
<dbReference type="PANTHER" id="PTHR43861:SF1">
    <property type="entry name" value="TRANS-ACONITATE 2-METHYLTRANSFERASE"/>
    <property type="match status" value="1"/>
</dbReference>
<dbReference type="InterPro" id="IPR029063">
    <property type="entry name" value="SAM-dependent_MTases_sf"/>
</dbReference>
<dbReference type="GO" id="GO:0032259">
    <property type="term" value="P:methylation"/>
    <property type="evidence" value="ECO:0007669"/>
    <property type="project" value="UniProtKB-KW"/>
</dbReference>
<sequence length="274" mass="29877">MAEPRRVELTESQTSRASRAYWDSAAKEYLAEHGEFLGDDRFVWCPEGVDEEHARLLGPVRGKRVLEVGCGGAQCARWLVGQGADVVAFDISVEQLRIARQLDARTGTAVRTVAADATAVPYRDAAFDIVCSAFGALPFVSDAGTALREIARTLKPGGLLVFSVTHPIRWSMPDDPTPAGLRITHSYFDRTPYVEVDGAGTPVYAEHHRTTGDWIRALTAAGFVVDDLLEPEWPAGHDLVWGGWGPDRGRLVPGTAIWSAHKDQVSADADEDRN</sequence>
<gene>
    <name evidence="2" type="ORF">E1218_15775</name>
</gene>
<dbReference type="RefSeq" id="WP_132320731.1">
    <property type="nucleotide sequence ID" value="NZ_SMKR01000060.1"/>
</dbReference>
<evidence type="ECO:0000313" key="2">
    <source>
        <dbReference type="EMBL" id="TDD24981.1"/>
    </source>
</evidence>
<name>A0A4R4X3V3_9ACTN</name>
<reference evidence="2 3" key="1">
    <citation type="submission" date="2019-02" db="EMBL/GenBank/DDBJ databases">
        <title>Draft genome sequences of novel Actinobacteria.</title>
        <authorList>
            <person name="Sahin N."/>
            <person name="Ay H."/>
            <person name="Saygin H."/>
        </authorList>
    </citation>
    <scope>NUCLEOTIDE SEQUENCE [LARGE SCALE GENOMIC DNA]</scope>
    <source>
        <strain evidence="2 3">16K104</strain>
    </source>
</reference>
<feature type="domain" description="Methyltransferase type 11" evidence="1">
    <location>
        <begin position="66"/>
        <end position="162"/>
    </location>
</feature>
<dbReference type="OrthoDB" id="5566900at2"/>
<evidence type="ECO:0000259" key="1">
    <source>
        <dbReference type="Pfam" id="PF08241"/>
    </source>
</evidence>
<dbReference type="GO" id="GO:0008757">
    <property type="term" value="F:S-adenosylmethionine-dependent methyltransferase activity"/>
    <property type="evidence" value="ECO:0007669"/>
    <property type="project" value="InterPro"/>
</dbReference>
<keyword evidence="3" id="KW-1185">Reference proteome</keyword>
<keyword evidence="2" id="KW-0489">Methyltransferase</keyword>
<dbReference type="PANTHER" id="PTHR43861">
    <property type="entry name" value="TRANS-ACONITATE 2-METHYLTRANSFERASE-RELATED"/>
    <property type="match status" value="1"/>
</dbReference>
<dbReference type="AlphaFoldDB" id="A0A4R4X3V3"/>
<protein>
    <submittedName>
        <fullName evidence="2">Class I SAM-dependent methyltransferase</fullName>
    </submittedName>
</protein>
<dbReference type="Pfam" id="PF08241">
    <property type="entry name" value="Methyltransf_11"/>
    <property type="match status" value="1"/>
</dbReference>
<proteinExistence type="predicted"/>
<keyword evidence="2" id="KW-0808">Transferase</keyword>
<evidence type="ECO:0000313" key="3">
    <source>
        <dbReference type="Proteomes" id="UP000295172"/>
    </source>
</evidence>